<dbReference type="Pfam" id="PF01374">
    <property type="entry name" value="Glyco_hydro_46"/>
    <property type="match status" value="1"/>
</dbReference>
<proteinExistence type="predicted"/>
<dbReference type="Gene3D" id="1.20.141.10">
    <property type="entry name" value="Chitosanase, subunit A, domain 1"/>
    <property type="match status" value="1"/>
</dbReference>
<dbReference type="SUPFAM" id="SSF53955">
    <property type="entry name" value="Lysozyme-like"/>
    <property type="match status" value="1"/>
</dbReference>
<keyword evidence="2" id="KW-1185">Reference proteome</keyword>
<comment type="caution">
    <text evidence="1">The sequence shown here is derived from an EMBL/GenBank/DDBJ whole genome shotgun (WGS) entry which is preliminary data.</text>
</comment>
<sequence length="223" mass="25894">MSIPKSLIIRIINQFETGTPDGSYDKLTIQDDGINGTFQITYGRTQTTEQGNLRYLLEMYVEAEGAYSNDILPYLERVGRESLVTDGEFHDLLVAAGREDPVMRDTQDRFFDTFYWQPANAWCQAHGIQTALGHLVVYDSQVHSGGIPLFLRKRFTARPPSKGGDERRWLWAYVEARHQWLKYHKRPLLRACVYRTQCFMNEMSRNNWDLLQRPIVANGREIS</sequence>
<evidence type="ECO:0000313" key="2">
    <source>
        <dbReference type="Proteomes" id="UP001297581"/>
    </source>
</evidence>
<dbReference type="AlphaFoldDB" id="A0AAJ1BGR8"/>
<reference evidence="1 2" key="1">
    <citation type="submission" date="2022-02" db="EMBL/GenBank/DDBJ databases">
        <title>The genome sequence of Shewanella sp. 3B26.</title>
        <authorList>
            <person name="Du J."/>
        </authorList>
    </citation>
    <scope>NUCLEOTIDE SEQUENCE [LARGE SCALE GENOMIC DNA]</scope>
    <source>
        <strain evidence="1 2">3B26</strain>
    </source>
</reference>
<dbReference type="Proteomes" id="UP001297581">
    <property type="component" value="Unassembled WGS sequence"/>
</dbReference>
<name>A0AAJ1BGR8_9GAMM</name>
<dbReference type="RefSeq" id="WP_240590797.1">
    <property type="nucleotide sequence ID" value="NZ_JAKUDL010000002.1"/>
</dbReference>
<protein>
    <submittedName>
        <fullName evidence="1">Chitosanase</fullName>
    </submittedName>
</protein>
<organism evidence="1 2">
    <name type="scientific">Shewanella zhuhaiensis</name>
    <dbReference type="NCBI Taxonomy" id="2919576"/>
    <lineage>
        <taxon>Bacteria</taxon>
        <taxon>Pseudomonadati</taxon>
        <taxon>Pseudomonadota</taxon>
        <taxon>Gammaproteobacteria</taxon>
        <taxon>Alteromonadales</taxon>
        <taxon>Shewanellaceae</taxon>
        <taxon>Shewanella</taxon>
    </lineage>
</organism>
<dbReference type="EMBL" id="JAKUDL010000002">
    <property type="protein sequence ID" value="MCH4294462.1"/>
    <property type="molecule type" value="Genomic_DNA"/>
</dbReference>
<dbReference type="GO" id="GO:0005975">
    <property type="term" value="P:carbohydrate metabolic process"/>
    <property type="evidence" value="ECO:0007669"/>
    <property type="project" value="InterPro"/>
</dbReference>
<dbReference type="InterPro" id="IPR000400">
    <property type="entry name" value="Glyco_hydro_46"/>
</dbReference>
<accession>A0AAJ1BGR8</accession>
<gene>
    <name evidence="1" type="ORF">MJ923_09125</name>
</gene>
<evidence type="ECO:0000313" key="1">
    <source>
        <dbReference type="EMBL" id="MCH4294462.1"/>
    </source>
</evidence>
<dbReference type="GO" id="GO:0016977">
    <property type="term" value="F:chitosanase activity"/>
    <property type="evidence" value="ECO:0007669"/>
    <property type="project" value="InterPro"/>
</dbReference>
<dbReference type="GO" id="GO:0005576">
    <property type="term" value="C:extracellular region"/>
    <property type="evidence" value="ECO:0007669"/>
    <property type="project" value="InterPro"/>
</dbReference>
<dbReference type="InterPro" id="IPR023346">
    <property type="entry name" value="Lysozyme-like_dom_sf"/>
</dbReference>